<dbReference type="Proteomes" id="UP001151081">
    <property type="component" value="Unassembled WGS sequence"/>
</dbReference>
<accession>A0A9X4AWV7</accession>
<dbReference type="InterPro" id="IPR050194">
    <property type="entry name" value="Glycosyltransferase_grp1"/>
</dbReference>
<keyword evidence="3" id="KW-1185">Reference proteome</keyword>
<evidence type="ECO:0000313" key="3">
    <source>
        <dbReference type="Proteomes" id="UP001151081"/>
    </source>
</evidence>
<dbReference type="CDD" id="cd03801">
    <property type="entry name" value="GT4_PimA-like"/>
    <property type="match status" value="1"/>
</dbReference>
<organism evidence="2 3">
    <name type="scientific">Polyangium jinanense</name>
    <dbReference type="NCBI Taxonomy" id="2829994"/>
    <lineage>
        <taxon>Bacteria</taxon>
        <taxon>Pseudomonadati</taxon>
        <taxon>Myxococcota</taxon>
        <taxon>Polyangia</taxon>
        <taxon>Polyangiales</taxon>
        <taxon>Polyangiaceae</taxon>
        <taxon>Polyangium</taxon>
    </lineage>
</organism>
<sequence length="360" mass="39057">MKVAIARGAHEYGGIYRRFRELCAYCNGRHELLGLLLLGESDAPVATPVRTLSYAASHVEMSTLMHARSIDEVLGACEGIIKRVVADLERERPDKVMATDTDLKGLCVIAACRRLGLKATAFVAGLSSLESAYGGHRVLSAVMTLVERYCLEKADALIFPSRRTAELCAGRYPEMAPYHVIYNGIAEPFLHHPGPAPEGRRIGAVMRLYAIKNPEMLGKIVGPLDERGFSLELVADVKGKQRALHALGATKIREPMLDTPSLANFYAGCHAVVVPSRFEVSGNVPMEAIAVGTPAVITEEVGIAEIYHTVGLSHLIVPVDDVAATVERLVHAEPVPPAAREHLRKNCSWTAACERILDVL</sequence>
<dbReference type="Pfam" id="PF13579">
    <property type="entry name" value="Glyco_trans_4_4"/>
    <property type="match status" value="1"/>
</dbReference>
<evidence type="ECO:0000259" key="1">
    <source>
        <dbReference type="Pfam" id="PF13579"/>
    </source>
</evidence>
<dbReference type="InterPro" id="IPR028098">
    <property type="entry name" value="Glyco_trans_4-like_N"/>
</dbReference>
<name>A0A9X4AWV7_9BACT</name>
<dbReference type="AlphaFoldDB" id="A0A9X4AWV7"/>
<dbReference type="RefSeq" id="WP_272422978.1">
    <property type="nucleotide sequence ID" value="NZ_JAGTJJ010000058.1"/>
</dbReference>
<feature type="domain" description="Glycosyltransferase subfamily 4-like N-terminal" evidence="1">
    <location>
        <begin position="13"/>
        <end position="184"/>
    </location>
</feature>
<evidence type="ECO:0000313" key="2">
    <source>
        <dbReference type="EMBL" id="MDC3987773.1"/>
    </source>
</evidence>
<dbReference type="GO" id="GO:0016757">
    <property type="term" value="F:glycosyltransferase activity"/>
    <property type="evidence" value="ECO:0007669"/>
    <property type="project" value="UniProtKB-ARBA"/>
</dbReference>
<dbReference type="PANTHER" id="PTHR45947">
    <property type="entry name" value="SULFOQUINOVOSYL TRANSFERASE SQD2"/>
    <property type="match status" value="1"/>
</dbReference>
<dbReference type="Pfam" id="PF13692">
    <property type="entry name" value="Glyco_trans_1_4"/>
    <property type="match status" value="1"/>
</dbReference>
<dbReference type="SUPFAM" id="SSF53756">
    <property type="entry name" value="UDP-Glycosyltransferase/glycogen phosphorylase"/>
    <property type="match status" value="1"/>
</dbReference>
<comment type="caution">
    <text evidence="2">The sequence shown here is derived from an EMBL/GenBank/DDBJ whole genome shotgun (WGS) entry which is preliminary data.</text>
</comment>
<protein>
    <submittedName>
        <fullName evidence="2">Glycosyltransferase family 4 protein</fullName>
    </submittedName>
</protein>
<proteinExistence type="predicted"/>
<gene>
    <name evidence="2" type="ORF">KEG57_45330</name>
</gene>
<dbReference type="Gene3D" id="3.40.50.2000">
    <property type="entry name" value="Glycogen Phosphorylase B"/>
    <property type="match status" value="2"/>
</dbReference>
<dbReference type="PANTHER" id="PTHR45947:SF3">
    <property type="entry name" value="SULFOQUINOVOSYL TRANSFERASE SQD2"/>
    <property type="match status" value="1"/>
</dbReference>
<reference evidence="2 3" key="1">
    <citation type="submission" date="2021-04" db="EMBL/GenBank/DDBJ databases">
        <title>Genome analysis of Polyangium sp.</title>
        <authorList>
            <person name="Li Y."/>
            <person name="Wang J."/>
        </authorList>
    </citation>
    <scope>NUCLEOTIDE SEQUENCE [LARGE SCALE GENOMIC DNA]</scope>
    <source>
        <strain evidence="2 3">SDU14</strain>
    </source>
</reference>
<dbReference type="EMBL" id="JAGTJJ010000058">
    <property type="protein sequence ID" value="MDC3987773.1"/>
    <property type="molecule type" value="Genomic_DNA"/>
</dbReference>